<sequence>MTTIVLTPAPRDAQRNRERLIAAAREVFGEKGLDAPLEEIARRALPGAKKLEAAKAEVGERIARIVARAHDAGVLRPDFGLDDLGFAIAATAQAAPLDPDGWRRHLDFLFDGLRPQDT</sequence>
<evidence type="ECO:0000259" key="1">
    <source>
        <dbReference type="Pfam" id="PF21597"/>
    </source>
</evidence>
<dbReference type="InterPro" id="IPR036271">
    <property type="entry name" value="Tet_transcr_reg_TetR-rel_C_sf"/>
</dbReference>
<dbReference type="InterPro" id="IPR049445">
    <property type="entry name" value="TetR_SbtR-like_C"/>
</dbReference>
<dbReference type="SUPFAM" id="SSF46689">
    <property type="entry name" value="Homeodomain-like"/>
    <property type="match status" value="1"/>
</dbReference>
<keyword evidence="3" id="KW-1185">Reference proteome</keyword>
<dbReference type="SUPFAM" id="SSF48498">
    <property type="entry name" value="Tetracyclin repressor-like, C-terminal domain"/>
    <property type="match status" value="1"/>
</dbReference>
<gene>
    <name evidence="2" type="ORF">HNR02_006311</name>
</gene>
<dbReference type="Gene3D" id="1.10.357.10">
    <property type="entry name" value="Tetracycline Repressor, domain 2"/>
    <property type="match status" value="2"/>
</dbReference>
<name>A0A853BEP5_9PSEU</name>
<dbReference type="Proteomes" id="UP000549616">
    <property type="component" value="Unassembled WGS sequence"/>
</dbReference>
<dbReference type="AlphaFoldDB" id="A0A853BEP5"/>
<organism evidence="2 3">
    <name type="scientific">Amycolatopsis endophytica</name>
    <dbReference type="NCBI Taxonomy" id="860233"/>
    <lineage>
        <taxon>Bacteria</taxon>
        <taxon>Bacillati</taxon>
        <taxon>Actinomycetota</taxon>
        <taxon>Actinomycetes</taxon>
        <taxon>Pseudonocardiales</taxon>
        <taxon>Pseudonocardiaceae</taxon>
        <taxon>Amycolatopsis</taxon>
    </lineage>
</organism>
<evidence type="ECO:0000313" key="3">
    <source>
        <dbReference type="Proteomes" id="UP000549616"/>
    </source>
</evidence>
<comment type="caution">
    <text evidence="2">The sequence shown here is derived from an EMBL/GenBank/DDBJ whole genome shotgun (WGS) entry which is preliminary data.</text>
</comment>
<dbReference type="InterPro" id="IPR009057">
    <property type="entry name" value="Homeodomain-like_sf"/>
</dbReference>
<dbReference type="EMBL" id="JACCFK010000002">
    <property type="protein sequence ID" value="NYI92936.1"/>
    <property type="molecule type" value="Genomic_DNA"/>
</dbReference>
<evidence type="ECO:0000313" key="2">
    <source>
        <dbReference type="EMBL" id="NYI92936.1"/>
    </source>
</evidence>
<protein>
    <recommendedName>
        <fullName evidence="1">Transcriptional regulator SbtR-like C-terminal domain-containing protein</fullName>
    </recommendedName>
</protein>
<accession>A0A853BEP5</accession>
<feature type="domain" description="Transcriptional regulator SbtR-like C-terminal" evidence="1">
    <location>
        <begin position="45"/>
        <end position="115"/>
    </location>
</feature>
<dbReference type="Pfam" id="PF21597">
    <property type="entry name" value="TetR_C_43"/>
    <property type="match status" value="1"/>
</dbReference>
<reference evidence="2 3" key="1">
    <citation type="submission" date="2020-07" db="EMBL/GenBank/DDBJ databases">
        <title>Sequencing the genomes of 1000 actinobacteria strains.</title>
        <authorList>
            <person name="Klenk H.-P."/>
        </authorList>
    </citation>
    <scope>NUCLEOTIDE SEQUENCE [LARGE SCALE GENOMIC DNA]</scope>
    <source>
        <strain evidence="2 3">DSM 104006</strain>
    </source>
</reference>
<dbReference type="RefSeq" id="WP_312861231.1">
    <property type="nucleotide sequence ID" value="NZ_JACCFK010000002.1"/>
</dbReference>
<proteinExistence type="predicted"/>